<proteinExistence type="predicted"/>
<accession>X1I1E5</accession>
<dbReference type="AlphaFoldDB" id="X1I1E5"/>
<gene>
    <name evidence="1" type="ORF">S03H2_42245</name>
</gene>
<reference evidence="1" key="1">
    <citation type="journal article" date="2014" name="Front. Microbiol.">
        <title>High frequency of phylogenetically diverse reductive dehalogenase-homologous genes in deep subseafloor sedimentary metagenomes.</title>
        <authorList>
            <person name="Kawai M."/>
            <person name="Futagami T."/>
            <person name="Toyoda A."/>
            <person name="Takaki Y."/>
            <person name="Nishi S."/>
            <person name="Hori S."/>
            <person name="Arai W."/>
            <person name="Tsubouchi T."/>
            <person name="Morono Y."/>
            <person name="Uchiyama I."/>
            <person name="Ito T."/>
            <person name="Fujiyama A."/>
            <person name="Inagaki F."/>
            <person name="Takami H."/>
        </authorList>
    </citation>
    <scope>NUCLEOTIDE SEQUENCE</scope>
    <source>
        <strain evidence="1">Expedition CK06-06</strain>
    </source>
</reference>
<name>X1I1E5_9ZZZZ</name>
<comment type="caution">
    <text evidence="1">The sequence shown here is derived from an EMBL/GenBank/DDBJ whole genome shotgun (WGS) entry which is preliminary data.</text>
</comment>
<dbReference type="EMBL" id="BARU01026284">
    <property type="protein sequence ID" value="GAH75507.1"/>
    <property type="molecule type" value="Genomic_DNA"/>
</dbReference>
<organism evidence="1">
    <name type="scientific">marine sediment metagenome</name>
    <dbReference type="NCBI Taxonomy" id="412755"/>
    <lineage>
        <taxon>unclassified sequences</taxon>
        <taxon>metagenomes</taxon>
        <taxon>ecological metagenomes</taxon>
    </lineage>
</organism>
<protein>
    <submittedName>
        <fullName evidence="1">Uncharacterized protein</fullName>
    </submittedName>
</protein>
<evidence type="ECO:0000313" key="1">
    <source>
        <dbReference type="EMBL" id="GAH75507.1"/>
    </source>
</evidence>
<feature type="non-terminal residue" evidence="1">
    <location>
        <position position="1"/>
    </location>
</feature>
<sequence>EWKKEFNQEAAGNVMTDICDEASYEWRIDYLKQVLLYPRTSAPSAPSIRFTTNIRNLPEIVMGDTTERITHVIVTDAAVSSIPPDIDAWCLNPDTWPDLSNNPRSYSAASMPPPANPADNIYADSTLVFDNEVAPALCFQNDLAPQFNLNLSIYRDASGEFQYGQLHLDLRKWQRLKFRFRHATRIEPGTGNIYRLMLHTGGVDPTGGAFFNNRYQYEFGQGTQEIDIIDSNEWTEIELLLPEVDVNGDVIVGKEHGWAKHDAWDVIHGIWV</sequence>
<feature type="non-terminal residue" evidence="1">
    <location>
        <position position="272"/>
    </location>
</feature>